<feature type="transmembrane region" description="Helical" evidence="1">
    <location>
        <begin position="6"/>
        <end position="23"/>
    </location>
</feature>
<feature type="transmembrane region" description="Helical" evidence="1">
    <location>
        <begin position="175"/>
        <end position="199"/>
    </location>
</feature>
<gene>
    <name evidence="2" type="ORF">RBB77_22525</name>
</gene>
<reference evidence="2" key="1">
    <citation type="submission" date="2023-08" db="EMBL/GenBank/DDBJ databases">
        <authorList>
            <person name="Messyasz A."/>
            <person name="Mannisto M.K."/>
            <person name="Kerkhof L.J."/>
            <person name="Haggblom M."/>
        </authorList>
    </citation>
    <scope>NUCLEOTIDE SEQUENCE</scope>
    <source>
        <strain evidence="2">X5P6</strain>
    </source>
</reference>
<accession>A0AAU7ZQG4</accession>
<protein>
    <submittedName>
        <fullName evidence="2">Uncharacterized protein</fullName>
    </submittedName>
</protein>
<feature type="transmembrane region" description="Helical" evidence="1">
    <location>
        <begin position="116"/>
        <end position="135"/>
    </location>
</feature>
<dbReference type="EMBL" id="CP132942">
    <property type="protein sequence ID" value="XCB33159.1"/>
    <property type="molecule type" value="Genomic_DNA"/>
</dbReference>
<evidence type="ECO:0000256" key="1">
    <source>
        <dbReference type="SAM" id="Phobius"/>
    </source>
</evidence>
<name>A0AAU7ZQG4_9BACT</name>
<organism evidence="2">
    <name type="scientific">Tunturiibacter psychrotolerans</name>
    <dbReference type="NCBI Taxonomy" id="3069686"/>
    <lineage>
        <taxon>Bacteria</taxon>
        <taxon>Pseudomonadati</taxon>
        <taxon>Acidobacteriota</taxon>
        <taxon>Terriglobia</taxon>
        <taxon>Terriglobales</taxon>
        <taxon>Acidobacteriaceae</taxon>
        <taxon>Tunturiibacter</taxon>
    </lineage>
</organism>
<proteinExistence type="predicted"/>
<evidence type="ECO:0000313" key="2">
    <source>
        <dbReference type="EMBL" id="XCB33159.1"/>
    </source>
</evidence>
<dbReference type="KEGG" id="tpsc:RBB77_22525"/>
<keyword evidence="1" id="KW-0812">Transmembrane</keyword>
<dbReference type="RefSeq" id="WP_353064002.1">
    <property type="nucleotide sequence ID" value="NZ_CP132942.1"/>
</dbReference>
<dbReference type="AlphaFoldDB" id="A0AAU7ZQG4"/>
<keyword evidence="1" id="KW-1133">Transmembrane helix</keyword>
<sequence length="207" mass="22613">MIKKGVVVGAVLILIAILPYVYVQSRLHSHNWEPLTAPIMPPADQDITSAEFEADLNGTYVVSLTFAPTNVALEECLVGDRLFKDDCASLGNGLDLDWSVISRNSSGERPIIDRKLYVPGAFGGAGVVATTLGTFDAHEGDHYKILLHVRNIAPELRVASPKISVEAGRIYWEEWVIFAQLSLMFAVVFGAGGVLVIWWSMSGQRNT</sequence>
<keyword evidence="1" id="KW-0472">Membrane</keyword>
<reference evidence="2" key="2">
    <citation type="journal article" date="2024" name="Environ. Microbiol.">
        <title>Genome analysis and description of Tunturibacter gen. nov. expands the diversity of Terriglobia in tundra soils.</title>
        <authorList>
            <person name="Messyasz A."/>
            <person name="Mannisto M.K."/>
            <person name="Kerkhof L.J."/>
            <person name="Haggblom M.M."/>
        </authorList>
    </citation>
    <scope>NUCLEOTIDE SEQUENCE</scope>
    <source>
        <strain evidence="2">X5P6</strain>
    </source>
</reference>